<accession>A0A8X6QJM4</accession>
<evidence type="ECO:0000313" key="2">
    <source>
        <dbReference type="Proteomes" id="UP000887013"/>
    </source>
</evidence>
<evidence type="ECO:0000313" key="1">
    <source>
        <dbReference type="EMBL" id="GFU30389.1"/>
    </source>
</evidence>
<dbReference type="AlphaFoldDB" id="A0A8X6QJM4"/>
<reference evidence="1" key="1">
    <citation type="submission" date="2020-08" db="EMBL/GenBank/DDBJ databases">
        <title>Multicomponent nature underlies the extraordinary mechanical properties of spider dragline silk.</title>
        <authorList>
            <person name="Kono N."/>
            <person name="Nakamura H."/>
            <person name="Mori M."/>
            <person name="Yoshida Y."/>
            <person name="Ohtoshi R."/>
            <person name="Malay A.D."/>
            <person name="Moran D.A.P."/>
            <person name="Tomita M."/>
            <person name="Numata K."/>
            <person name="Arakawa K."/>
        </authorList>
    </citation>
    <scope>NUCLEOTIDE SEQUENCE</scope>
</reference>
<keyword evidence="2" id="KW-1185">Reference proteome</keyword>
<protein>
    <submittedName>
        <fullName evidence="1">Uncharacterized protein</fullName>
    </submittedName>
</protein>
<sequence length="91" mass="10348">MTEALRRPSSYKTFWKGVRNEVINSIPFRALVLYTDGSRSDSGRTGSGFLRKISTREHGYCFRNPDHSSVFRSELAAIRVTLNLSMEAVFT</sequence>
<dbReference type="EMBL" id="BMAW01129442">
    <property type="protein sequence ID" value="GFU30389.1"/>
    <property type="molecule type" value="Genomic_DNA"/>
</dbReference>
<name>A0A8X6QJM4_NEPPI</name>
<proteinExistence type="predicted"/>
<dbReference type="Proteomes" id="UP000887013">
    <property type="component" value="Unassembled WGS sequence"/>
</dbReference>
<gene>
    <name evidence="1" type="ORF">NPIL_551541</name>
</gene>
<organism evidence="1 2">
    <name type="scientific">Nephila pilipes</name>
    <name type="common">Giant wood spider</name>
    <name type="synonym">Nephila maculata</name>
    <dbReference type="NCBI Taxonomy" id="299642"/>
    <lineage>
        <taxon>Eukaryota</taxon>
        <taxon>Metazoa</taxon>
        <taxon>Ecdysozoa</taxon>
        <taxon>Arthropoda</taxon>
        <taxon>Chelicerata</taxon>
        <taxon>Arachnida</taxon>
        <taxon>Araneae</taxon>
        <taxon>Araneomorphae</taxon>
        <taxon>Entelegynae</taxon>
        <taxon>Araneoidea</taxon>
        <taxon>Nephilidae</taxon>
        <taxon>Nephila</taxon>
    </lineage>
</organism>
<comment type="caution">
    <text evidence="1">The sequence shown here is derived from an EMBL/GenBank/DDBJ whole genome shotgun (WGS) entry which is preliminary data.</text>
</comment>